<feature type="transmembrane region" description="Helical" evidence="5">
    <location>
        <begin position="493"/>
        <end position="514"/>
    </location>
</feature>
<comment type="similarity">
    <text evidence="1">Belongs to the TPD52 family.</text>
</comment>
<reference evidence="6" key="1">
    <citation type="submission" date="2020-10" db="EMBL/GenBank/DDBJ databases">
        <title>Feather gene expression reveals the developmental basis of iridescence in African starlings.</title>
        <authorList>
            <person name="Rubenstein D.R."/>
        </authorList>
    </citation>
    <scope>NUCLEOTIDE SEQUENCE</scope>
    <source>
        <strain evidence="6">SS15</strain>
        <tissue evidence="6">Liver</tissue>
    </source>
</reference>
<dbReference type="GO" id="GO:2001235">
    <property type="term" value="P:positive regulation of apoptotic signaling pathway"/>
    <property type="evidence" value="ECO:0007669"/>
    <property type="project" value="TreeGrafter"/>
</dbReference>
<keyword evidence="5" id="KW-0812">Transmembrane</keyword>
<keyword evidence="8" id="KW-1185">Reference proteome</keyword>
<dbReference type="PANTHER" id="PTHR19307:SF8">
    <property type="entry name" value="TUMOR PROTEIN D53"/>
    <property type="match status" value="1"/>
</dbReference>
<organism evidence="6">
    <name type="scientific">Lamprotornis superbus</name>
    <dbReference type="NCBI Taxonomy" id="245042"/>
    <lineage>
        <taxon>Eukaryota</taxon>
        <taxon>Metazoa</taxon>
        <taxon>Chordata</taxon>
        <taxon>Craniata</taxon>
        <taxon>Vertebrata</taxon>
        <taxon>Euteleostomi</taxon>
        <taxon>Archelosauria</taxon>
        <taxon>Archosauria</taxon>
        <taxon>Dinosauria</taxon>
        <taxon>Saurischia</taxon>
        <taxon>Theropoda</taxon>
        <taxon>Coelurosauria</taxon>
        <taxon>Aves</taxon>
        <taxon>Neognathae</taxon>
        <taxon>Neoaves</taxon>
        <taxon>Telluraves</taxon>
        <taxon>Australaves</taxon>
        <taxon>Passeriformes</taxon>
        <taxon>Sturnidae</taxon>
        <taxon>Lamprotornis</taxon>
    </lineage>
</organism>
<dbReference type="Proteomes" id="UP000618051">
    <property type="component" value="Unassembled WGS sequence"/>
</dbReference>
<feature type="compositionally biased region" description="Polar residues" evidence="4">
    <location>
        <begin position="543"/>
        <end position="552"/>
    </location>
</feature>
<keyword evidence="5" id="KW-0472">Membrane</keyword>
<evidence type="ECO:0000256" key="4">
    <source>
        <dbReference type="SAM" id="MobiDB-lite"/>
    </source>
</evidence>
<feature type="transmembrane region" description="Helical" evidence="5">
    <location>
        <begin position="685"/>
        <end position="704"/>
    </location>
</feature>
<name>A0A835P2J3_9PASS</name>
<feature type="transmembrane region" description="Helical" evidence="5">
    <location>
        <begin position="653"/>
        <end position="673"/>
    </location>
</feature>
<evidence type="ECO:0000256" key="2">
    <source>
        <dbReference type="ARBA" id="ARBA00023054"/>
    </source>
</evidence>
<dbReference type="EMBL" id="JADDUC010000001">
    <property type="protein sequence ID" value="KAG0137306.1"/>
    <property type="molecule type" value="Genomic_DNA"/>
</dbReference>
<dbReference type="GO" id="GO:0005737">
    <property type="term" value="C:cytoplasm"/>
    <property type="evidence" value="ECO:0007669"/>
    <property type="project" value="TreeGrafter"/>
</dbReference>
<dbReference type="AlphaFoldDB" id="A0A835P2J3"/>
<keyword evidence="2 3" id="KW-0175">Coiled coil</keyword>
<feature type="region of interest" description="Disordered" evidence="4">
    <location>
        <begin position="523"/>
        <end position="552"/>
    </location>
</feature>
<keyword evidence="5" id="KW-1133">Transmembrane helix</keyword>
<dbReference type="Pfam" id="PF04201">
    <property type="entry name" value="TPD52"/>
    <property type="match status" value="1"/>
</dbReference>
<gene>
    <name evidence="6" type="ORF">IHE44_000153</name>
    <name evidence="7" type="ORF">IHE44_0009429</name>
</gene>
<reference evidence="7 8" key="2">
    <citation type="journal article" date="2021" name="J. Hered.">
        <title>Feather Gene Expression Elucidates the Developmental Basis of Plumage Iridescence in African Starlings.</title>
        <authorList>
            <person name="Rubenstein D.R."/>
            <person name="Corvelo A."/>
            <person name="MacManes M.D."/>
            <person name="Maia R."/>
            <person name="Narzisi G."/>
            <person name="Rousaki A."/>
            <person name="Vandenabeele P."/>
            <person name="Shawkey M.D."/>
            <person name="Solomon J."/>
        </authorList>
    </citation>
    <scope>NUCLEOTIDE SEQUENCE [LARGE SCALE GENOMIC DNA]</scope>
    <source>
        <strain evidence="7">SS15</strain>
    </source>
</reference>
<sequence>MSPTKQHKCNLSLLSVLKRAITEEESKELREAGWEYKEQKEVYQSNALQQDILAEKQCICRKWCGTQDRWAGTETEIKFRSNRINLICVRHSLLETQPFHEADEDVVTDVDFTNMISEEEKEELKTELAKLEDEISTLRQVLVAKEKHLVEIKQKLGISLMNELKQNFSKSWHDMQTTSAYKKTHETLSHAGQKATAAISNVGTAISKKFGDMSYSIRHSISMPAMRNSPTFKSFEEKVETTVTSLKTKVGGTSHPGGSFEEVLSSTAHASAQSSLAGTRLPESEEELQKEQHICDTILLCSEHVSLHVALLSSPHTEVGTTLSVNRMEKSLATLKMDAFFEHTPKLQISVTTEARSSQHLCTALCALEKALATECFVSFSRAPAVCIKKAFPESWCLKTNLGLVTHLGITNSTSLVPETLVEYTQAAVRPLVNTEDSFMKRLLFQGDPYTLQVEKKGNLYISFMKGKEGKERKEGNKEKKAQMSYQQLNRKNPAVCQVTITLIALAGLTLFIIPTTTNHTKVHTGPICAPRSTEPVDHITSTEKSSTSAGNSDHRTWHSFLHLKTTTVDIVSQYGSLLLATTEASRPHSFSPPSNSGTHQISRFIFRCLRVGETHWLKLLHKQQTSETAQSRLYDSLQQNTQKSLHISSYGFLCYAGGFLWLLTAAECSFSLSKSTQSMALTRLSVASHCFLTRVFSLFIYCLKEDQL</sequence>
<evidence type="ECO:0000313" key="6">
    <source>
        <dbReference type="EMBL" id="KAG0137306.1"/>
    </source>
</evidence>
<dbReference type="OrthoDB" id="10000687at2759"/>
<proteinExistence type="inferred from homology"/>
<evidence type="ECO:0000256" key="5">
    <source>
        <dbReference type="SAM" id="Phobius"/>
    </source>
</evidence>
<reference evidence="7" key="3">
    <citation type="submission" date="2022-01" db="EMBL/GenBank/DDBJ databases">
        <authorList>
            <person name="Rubenstein D.R."/>
        </authorList>
    </citation>
    <scope>NUCLEOTIDE SEQUENCE</scope>
    <source>
        <strain evidence="7">SS15</strain>
        <tissue evidence="7">Liver</tissue>
    </source>
</reference>
<dbReference type="PANTHER" id="PTHR19307">
    <property type="entry name" value="TUMOR PROTEIN D52"/>
    <property type="match status" value="1"/>
</dbReference>
<protein>
    <submittedName>
        <fullName evidence="6">Tumor protein D53</fullName>
    </submittedName>
</protein>
<dbReference type="InterPro" id="IPR007327">
    <property type="entry name" value="TPD52"/>
</dbReference>
<evidence type="ECO:0000256" key="3">
    <source>
        <dbReference type="SAM" id="Coils"/>
    </source>
</evidence>
<accession>A0A835P2J3</accession>
<evidence type="ECO:0000256" key="1">
    <source>
        <dbReference type="ARBA" id="ARBA00005702"/>
    </source>
</evidence>
<feature type="coiled-coil region" evidence="3">
    <location>
        <begin position="114"/>
        <end position="148"/>
    </location>
</feature>
<evidence type="ECO:0000313" key="7">
    <source>
        <dbReference type="EMBL" id="KAI1240973.1"/>
    </source>
</evidence>
<comment type="caution">
    <text evidence="6">The sequence shown here is derived from an EMBL/GenBank/DDBJ whole genome shotgun (WGS) entry which is preliminary data.</text>
</comment>
<evidence type="ECO:0000313" key="8">
    <source>
        <dbReference type="Proteomes" id="UP000618051"/>
    </source>
</evidence>
<dbReference type="EMBL" id="JADDUC020000003">
    <property type="protein sequence ID" value="KAI1240973.1"/>
    <property type="molecule type" value="Genomic_DNA"/>
</dbReference>